<dbReference type="InterPro" id="IPR023214">
    <property type="entry name" value="HAD_sf"/>
</dbReference>
<reference evidence="1" key="1">
    <citation type="submission" date="2018-05" db="EMBL/GenBank/DDBJ databases">
        <authorList>
            <person name="Lanie J.A."/>
            <person name="Ng W.-L."/>
            <person name="Kazmierczak K.M."/>
            <person name="Andrzejewski T.M."/>
            <person name="Davidsen T.M."/>
            <person name="Wayne K.J."/>
            <person name="Tettelin H."/>
            <person name="Glass J.I."/>
            <person name="Rusch D."/>
            <person name="Podicherti R."/>
            <person name="Tsui H.-C.T."/>
            <person name="Winkler M.E."/>
        </authorList>
    </citation>
    <scope>NUCLEOTIDE SEQUENCE</scope>
</reference>
<organism evidence="1">
    <name type="scientific">marine metagenome</name>
    <dbReference type="NCBI Taxonomy" id="408172"/>
    <lineage>
        <taxon>unclassified sequences</taxon>
        <taxon>metagenomes</taxon>
        <taxon>ecological metagenomes</taxon>
    </lineage>
</organism>
<sequence>MKRENISLIIDFDDTLVDVNAAKVILENYEKEFYSEKSNLYKKKQINFRQYQEESFIKVLEKNSIESLQLYSKNNVKIRNGFDRLIKYTCLNNINVTILSSGLKLYIEPVIKNYMSKINLIATDILTEDNIIKFSYNDAFDKDCSPKWGICKCKIVESMKKTNYLIYVGDGVTTDFSASSKCETIYALEPLYSKCLSENIEVQKFISFDNLIKGIM</sequence>
<accession>A0A383BAM5</accession>
<name>A0A383BAM5_9ZZZZ</name>
<evidence type="ECO:0008006" key="2">
    <source>
        <dbReference type="Google" id="ProtNLM"/>
    </source>
</evidence>
<dbReference type="InterPro" id="IPR036412">
    <property type="entry name" value="HAD-like_sf"/>
</dbReference>
<dbReference type="Gene3D" id="3.90.1470.20">
    <property type="match status" value="1"/>
</dbReference>
<dbReference type="EMBL" id="UINC01198491">
    <property type="protein sequence ID" value="SVE16465.1"/>
    <property type="molecule type" value="Genomic_DNA"/>
</dbReference>
<dbReference type="NCBIfam" id="TIGR01488">
    <property type="entry name" value="HAD-SF-IB"/>
    <property type="match status" value="1"/>
</dbReference>
<feature type="non-terminal residue" evidence="1">
    <location>
        <position position="216"/>
    </location>
</feature>
<dbReference type="Gene3D" id="3.40.50.1000">
    <property type="entry name" value="HAD superfamily/HAD-like"/>
    <property type="match status" value="1"/>
</dbReference>
<protein>
    <recommendedName>
        <fullName evidence="2">2-hydroxy-3-keto-5-methylthiopentenyl-1-phosphate phosphatase</fullName>
    </recommendedName>
</protein>
<gene>
    <name evidence="1" type="ORF">METZ01_LOCUS469319</name>
</gene>
<evidence type="ECO:0000313" key="1">
    <source>
        <dbReference type="EMBL" id="SVE16465.1"/>
    </source>
</evidence>
<proteinExistence type="predicted"/>
<dbReference type="AlphaFoldDB" id="A0A383BAM5"/>
<dbReference type="SUPFAM" id="SSF56784">
    <property type="entry name" value="HAD-like"/>
    <property type="match status" value="1"/>
</dbReference>